<feature type="transmembrane region" description="Helical" evidence="2">
    <location>
        <begin position="144"/>
        <end position="164"/>
    </location>
</feature>
<protein>
    <submittedName>
        <fullName evidence="3">Uncharacterized protein</fullName>
    </submittedName>
</protein>
<gene>
    <name evidence="3" type="ORF">AWW66_21330</name>
</gene>
<evidence type="ECO:0000256" key="1">
    <source>
        <dbReference type="SAM" id="MobiDB-lite"/>
    </source>
</evidence>
<feature type="compositionally biased region" description="Pro residues" evidence="1">
    <location>
        <begin position="7"/>
        <end position="17"/>
    </location>
</feature>
<keyword evidence="2" id="KW-0472">Membrane</keyword>
<proteinExistence type="predicted"/>
<evidence type="ECO:0000256" key="2">
    <source>
        <dbReference type="SAM" id="Phobius"/>
    </source>
</evidence>
<comment type="caution">
    <text evidence="3">The sequence shown here is derived from an EMBL/GenBank/DDBJ whole genome shotgun (WGS) entry which is preliminary data.</text>
</comment>
<feature type="transmembrane region" description="Helical" evidence="2">
    <location>
        <begin position="176"/>
        <end position="198"/>
    </location>
</feature>
<reference evidence="3 4" key="1">
    <citation type="submission" date="2016-01" db="EMBL/GenBank/DDBJ databases">
        <title>Whole genome sequence and analysis of Micromonospora rosaria DSM 803, which can produce antibacterial substance rosamicin.</title>
        <authorList>
            <person name="Yang H."/>
            <person name="He X."/>
            <person name="Zhu D."/>
        </authorList>
    </citation>
    <scope>NUCLEOTIDE SEQUENCE [LARGE SCALE GENOMIC DNA]</scope>
    <source>
        <strain evidence="3 4">DSM 803</strain>
    </source>
</reference>
<feature type="compositionally biased region" description="Basic and acidic residues" evidence="1">
    <location>
        <begin position="371"/>
        <end position="384"/>
    </location>
</feature>
<feature type="region of interest" description="Disordered" evidence="1">
    <location>
        <begin position="1"/>
        <end position="30"/>
    </location>
</feature>
<dbReference type="Proteomes" id="UP000070620">
    <property type="component" value="Unassembled WGS sequence"/>
</dbReference>
<organism evidence="3 4">
    <name type="scientific">Micromonospora rosaria</name>
    <dbReference type="NCBI Taxonomy" id="47874"/>
    <lineage>
        <taxon>Bacteria</taxon>
        <taxon>Bacillati</taxon>
        <taxon>Actinomycetota</taxon>
        <taxon>Actinomycetes</taxon>
        <taxon>Micromonosporales</taxon>
        <taxon>Micromonosporaceae</taxon>
        <taxon>Micromonospora</taxon>
    </lineage>
</organism>
<feature type="region of interest" description="Disordered" evidence="1">
    <location>
        <begin position="349"/>
        <end position="395"/>
    </location>
</feature>
<feature type="transmembrane region" description="Helical" evidence="2">
    <location>
        <begin position="96"/>
        <end position="114"/>
    </location>
</feature>
<feature type="transmembrane region" description="Helical" evidence="2">
    <location>
        <begin position="120"/>
        <end position="137"/>
    </location>
</feature>
<dbReference type="OrthoDB" id="5125370at2"/>
<dbReference type="RefSeq" id="WP_067369349.1">
    <property type="nucleotide sequence ID" value="NZ_JBIUBN010000018.1"/>
</dbReference>
<feature type="transmembrane region" description="Helical" evidence="2">
    <location>
        <begin position="37"/>
        <end position="56"/>
    </location>
</feature>
<evidence type="ECO:0000313" key="4">
    <source>
        <dbReference type="Proteomes" id="UP000070620"/>
    </source>
</evidence>
<feature type="transmembrane region" description="Helical" evidence="2">
    <location>
        <begin position="62"/>
        <end position="84"/>
    </location>
</feature>
<accession>A0A136PNG4</accession>
<dbReference type="AlphaFoldDB" id="A0A136PNG4"/>
<sequence>MPAEPRTVPPALGPSPSGPADRPGTGVARASERGGRIVAVTIAAAWHVAIGLPAVLGGWPDLAAPVVVAAGWLVTAGVGALTAGRLLTGRRVPVRRLSVLLLAVDVTVFAAVGPDRLFTAANWVWSTLGWFFVLVCWGRRVTGLVVLLGAHSTIALGALFGHGATDPADLARYAMYGYGTASLPVAVFFGSAAITSLARQRAEAAATAHAATAQREAAERARRDRRGRLALVADDAGAVLAELAAGRADPTDPRVQRRCALAAARLRRLIAESDDVPDPLLHELRAAADLAERHGIRIDLATVGVPPALPVRIRRRLAEPLTTALVDARGWARLTVVCGPDEVVVGLVTPDHGGPTHGVPEATGPPDPGPDDDHVTHLDERDGTIRWTQTRWRSR</sequence>
<evidence type="ECO:0000313" key="3">
    <source>
        <dbReference type="EMBL" id="KXK59963.1"/>
    </source>
</evidence>
<keyword evidence="2" id="KW-0812">Transmembrane</keyword>
<keyword evidence="2" id="KW-1133">Transmembrane helix</keyword>
<name>A0A136PNG4_9ACTN</name>
<dbReference type="EMBL" id="LRQV01000089">
    <property type="protein sequence ID" value="KXK59963.1"/>
    <property type="molecule type" value="Genomic_DNA"/>
</dbReference>
<feature type="compositionally biased region" description="Polar residues" evidence="1">
    <location>
        <begin position="386"/>
        <end position="395"/>
    </location>
</feature>
<keyword evidence="4" id="KW-1185">Reference proteome</keyword>